<dbReference type="HOGENOM" id="CLU_1970846_0_0_1"/>
<name>W4K2P4_HETIT</name>
<protein>
    <recommendedName>
        <fullName evidence="4">Elicitin</fullName>
    </recommendedName>
</protein>
<evidence type="ECO:0000313" key="3">
    <source>
        <dbReference type="Proteomes" id="UP000030671"/>
    </source>
</evidence>
<keyword evidence="3" id="KW-1185">Reference proteome</keyword>
<feature type="signal peptide" evidence="1">
    <location>
        <begin position="1"/>
        <end position="21"/>
    </location>
</feature>
<gene>
    <name evidence="2" type="ORF">HETIRDRAFT_453012</name>
</gene>
<dbReference type="OrthoDB" id="2536450at2759"/>
<evidence type="ECO:0000256" key="1">
    <source>
        <dbReference type="SAM" id="SignalP"/>
    </source>
</evidence>
<accession>W4K2P4</accession>
<dbReference type="Proteomes" id="UP000030671">
    <property type="component" value="Unassembled WGS sequence"/>
</dbReference>
<evidence type="ECO:0008006" key="4">
    <source>
        <dbReference type="Google" id="ProtNLM"/>
    </source>
</evidence>
<keyword evidence="1" id="KW-0732">Signal</keyword>
<dbReference type="RefSeq" id="XP_009548529.1">
    <property type="nucleotide sequence ID" value="XM_009550234.1"/>
</dbReference>
<evidence type="ECO:0000313" key="2">
    <source>
        <dbReference type="EMBL" id="ETW80004.1"/>
    </source>
</evidence>
<dbReference type="GeneID" id="20676326"/>
<sequence length="127" mass="13302">MISSAIVAIALIVGSAFSVSAQSDGVTSQCLSTLAGVAASCFNGAGLVILALADNNASLVTPIDTWLHGFCSQSACTNQSLANVINNHQFGLQSAQNGSTDYIISEVTRLKFTKSDCRFRLRKSKDV</sequence>
<feature type="chain" id="PRO_5004844270" description="Elicitin" evidence="1">
    <location>
        <begin position="22"/>
        <end position="127"/>
    </location>
</feature>
<organism evidence="2 3">
    <name type="scientific">Heterobasidion irregulare (strain TC 32-1)</name>
    <dbReference type="NCBI Taxonomy" id="747525"/>
    <lineage>
        <taxon>Eukaryota</taxon>
        <taxon>Fungi</taxon>
        <taxon>Dikarya</taxon>
        <taxon>Basidiomycota</taxon>
        <taxon>Agaricomycotina</taxon>
        <taxon>Agaricomycetes</taxon>
        <taxon>Russulales</taxon>
        <taxon>Bondarzewiaceae</taxon>
        <taxon>Heterobasidion</taxon>
        <taxon>Heterobasidion annosum species complex</taxon>
    </lineage>
</organism>
<dbReference type="EMBL" id="KI925460">
    <property type="protein sequence ID" value="ETW80004.1"/>
    <property type="molecule type" value="Genomic_DNA"/>
</dbReference>
<dbReference type="AlphaFoldDB" id="W4K2P4"/>
<dbReference type="KEGG" id="hir:HETIRDRAFT_453012"/>
<proteinExistence type="predicted"/>
<reference evidence="2 3" key="1">
    <citation type="journal article" date="2012" name="New Phytol.">
        <title>Insight into trade-off between wood decay and parasitism from the genome of a fungal forest pathogen.</title>
        <authorList>
            <person name="Olson A."/>
            <person name="Aerts A."/>
            <person name="Asiegbu F."/>
            <person name="Belbahri L."/>
            <person name="Bouzid O."/>
            <person name="Broberg A."/>
            <person name="Canback B."/>
            <person name="Coutinho P.M."/>
            <person name="Cullen D."/>
            <person name="Dalman K."/>
            <person name="Deflorio G."/>
            <person name="van Diepen L.T."/>
            <person name="Dunand C."/>
            <person name="Duplessis S."/>
            <person name="Durling M."/>
            <person name="Gonthier P."/>
            <person name="Grimwood J."/>
            <person name="Fossdal C.G."/>
            <person name="Hansson D."/>
            <person name="Henrissat B."/>
            <person name="Hietala A."/>
            <person name="Himmelstrand K."/>
            <person name="Hoffmeister D."/>
            <person name="Hogberg N."/>
            <person name="James T.Y."/>
            <person name="Karlsson M."/>
            <person name="Kohler A."/>
            <person name="Kues U."/>
            <person name="Lee Y.H."/>
            <person name="Lin Y.C."/>
            <person name="Lind M."/>
            <person name="Lindquist E."/>
            <person name="Lombard V."/>
            <person name="Lucas S."/>
            <person name="Lunden K."/>
            <person name="Morin E."/>
            <person name="Murat C."/>
            <person name="Park J."/>
            <person name="Raffaello T."/>
            <person name="Rouze P."/>
            <person name="Salamov A."/>
            <person name="Schmutz J."/>
            <person name="Solheim H."/>
            <person name="Stahlberg J."/>
            <person name="Velez H."/>
            <person name="de Vries R.P."/>
            <person name="Wiebenga A."/>
            <person name="Woodward S."/>
            <person name="Yakovlev I."/>
            <person name="Garbelotto M."/>
            <person name="Martin F."/>
            <person name="Grigoriev I.V."/>
            <person name="Stenlid J."/>
        </authorList>
    </citation>
    <scope>NUCLEOTIDE SEQUENCE [LARGE SCALE GENOMIC DNA]</scope>
    <source>
        <strain evidence="2 3">TC 32-1</strain>
    </source>
</reference>
<dbReference type="InParanoid" id="W4K2P4"/>